<reference evidence="2 3" key="1">
    <citation type="submission" date="2019-07" db="EMBL/GenBank/DDBJ databases">
        <title>Whole genome shotgun sequence of Oceanobacillus sojae NBRC 105379.</title>
        <authorList>
            <person name="Hosoyama A."/>
            <person name="Uohara A."/>
            <person name="Ohji S."/>
            <person name="Ichikawa N."/>
        </authorList>
    </citation>
    <scope>NUCLEOTIDE SEQUENCE [LARGE SCALE GENOMIC DNA]</scope>
    <source>
        <strain evidence="2 3">NBRC 105379</strain>
    </source>
</reference>
<feature type="domain" description="Serine aminopeptidase S33" evidence="1">
    <location>
        <begin position="27"/>
        <end position="283"/>
    </location>
</feature>
<keyword evidence="2" id="KW-0378">Hydrolase</keyword>
<gene>
    <name evidence="2" type="ORF">OSO01_20460</name>
</gene>
<accession>A0A511ZIP3</accession>
<dbReference type="RefSeq" id="WP_147210288.1">
    <property type="nucleotide sequence ID" value="NZ_BJYM01000007.1"/>
</dbReference>
<dbReference type="AlphaFoldDB" id="A0A511ZIP3"/>
<dbReference type="EMBL" id="BJYM01000007">
    <property type="protein sequence ID" value="GEN87307.1"/>
    <property type="molecule type" value="Genomic_DNA"/>
</dbReference>
<proteinExistence type="predicted"/>
<protein>
    <submittedName>
        <fullName evidence="2">Hydrolase</fullName>
    </submittedName>
</protein>
<dbReference type="SUPFAM" id="SSF53474">
    <property type="entry name" value="alpha/beta-Hydrolases"/>
    <property type="match status" value="1"/>
</dbReference>
<dbReference type="InterPro" id="IPR051044">
    <property type="entry name" value="MAG_DAG_Lipase"/>
</dbReference>
<name>A0A511ZIP3_9BACI</name>
<dbReference type="STRING" id="582851.GCA_900162665_01272"/>
<organism evidence="2 3">
    <name type="scientific">Oceanobacillus sojae</name>
    <dbReference type="NCBI Taxonomy" id="582851"/>
    <lineage>
        <taxon>Bacteria</taxon>
        <taxon>Bacillati</taxon>
        <taxon>Bacillota</taxon>
        <taxon>Bacilli</taxon>
        <taxon>Bacillales</taxon>
        <taxon>Bacillaceae</taxon>
        <taxon>Oceanobacillus</taxon>
    </lineage>
</organism>
<evidence type="ECO:0000313" key="2">
    <source>
        <dbReference type="EMBL" id="GEN87307.1"/>
    </source>
</evidence>
<comment type="caution">
    <text evidence="2">The sequence shown here is derived from an EMBL/GenBank/DDBJ whole genome shotgun (WGS) entry which is preliminary data.</text>
</comment>
<dbReference type="Proteomes" id="UP000321558">
    <property type="component" value="Unassembled WGS sequence"/>
</dbReference>
<dbReference type="InterPro" id="IPR029058">
    <property type="entry name" value="AB_hydrolase_fold"/>
</dbReference>
<dbReference type="PANTHER" id="PTHR11614">
    <property type="entry name" value="PHOSPHOLIPASE-RELATED"/>
    <property type="match status" value="1"/>
</dbReference>
<dbReference type="Pfam" id="PF12146">
    <property type="entry name" value="Hydrolase_4"/>
    <property type="match status" value="1"/>
</dbReference>
<evidence type="ECO:0000259" key="1">
    <source>
        <dbReference type="Pfam" id="PF12146"/>
    </source>
</evidence>
<keyword evidence="3" id="KW-1185">Reference proteome</keyword>
<dbReference type="InterPro" id="IPR022742">
    <property type="entry name" value="Hydrolase_4"/>
</dbReference>
<dbReference type="GO" id="GO:0016787">
    <property type="term" value="F:hydrolase activity"/>
    <property type="evidence" value="ECO:0007669"/>
    <property type="project" value="UniProtKB-KW"/>
</dbReference>
<dbReference type="Gene3D" id="3.40.50.1820">
    <property type="entry name" value="alpha/beta hydrolase"/>
    <property type="match status" value="1"/>
</dbReference>
<evidence type="ECO:0000313" key="3">
    <source>
        <dbReference type="Proteomes" id="UP000321558"/>
    </source>
</evidence>
<dbReference type="OrthoDB" id="9806902at2"/>
<sequence length="304" mass="34532">MQLKEDWLESSDGTSIYIKQWLPDKQAIGILQIAHGMVEHIERYHDLASYCTSLGFIVIGSDHRGHGKTGDKGIQGYFTEENGFQRVVTDLYEIMQFGKKAFPHLPYYFLGHSMGSFLMRNFIQHYSAEIDGLILTGTGHYSRIVTAAGKRVASFLPPLSPSPLMNKLVLGSSKKRNKHYKHAWLTRDKTFAASYEEDAYTGFIPTARFFYDLLEGIYQTRNQKLNQSIRKGLPLLLINGDQDPIGQYGKGIWKTAVLFQKSGMTNITVLVYEGGRHELLNDTCREEVFAFIGNWLKTLCNTNN</sequence>